<evidence type="ECO:0000313" key="4">
    <source>
        <dbReference type="EMBL" id="PJE34007.1"/>
    </source>
</evidence>
<name>A0A2M8IU14_9RHOB</name>
<dbReference type="Gene3D" id="1.25.40.10">
    <property type="entry name" value="Tetratricopeptide repeat domain"/>
    <property type="match status" value="1"/>
</dbReference>
<keyword evidence="2" id="KW-0472">Membrane</keyword>
<comment type="caution">
    <text evidence="4">The sequence shown here is derived from an EMBL/GenBank/DDBJ whole genome shotgun (WGS) entry which is preliminary data.</text>
</comment>
<accession>A0A2M8IU14</accession>
<organism evidence="4 5">
    <name type="scientific">Pseudooceanicola lipolyticus</name>
    <dbReference type="NCBI Taxonomy" id="2029104"/>
    <lineage>
        <taxon>Bacteria</taxon>
        <taxon>Pseudomonadati</taxon>
        <taxon>Pseudomonadota</taxon>
        <taxon>Alphaproteobacteria</taxon>
        <taxon>Rhodobacterales</taxon>
        <taxon>Paracoccaceae</taxon>
        <taxon>Pseudooceanicola</taxon>
    </lineage>
</organism>
<reference evidence="4 5" key="1">
    <citation type="journal article" date="2018" name="Int. J. Syst. Evol. Microbiol.">
        <title>Pseudooceanicola lipolyticus sp. nov., a marine alphaproteobacterium, reclassification of Oceanicola flagellatus as Pseudooceanicola flagellatus comb. nov. and emended description of the genus Pseudooceanicola.</title>
        <authorList>
            <person name="Huang M.-M."/>
            <person name="Guo L.-L."/>
            <person name="Wu Y.-H."/>
            <person name="Lai Q.-L."/>
            <person name="Shao Z.-Z."/>
            <person name="Wang C.-S."/>
            <person name="Wu M."/>
            <person name="Xu X.-W."/>
        </authorList>
    </citation>
    <scope>NUCLEOTIDE SEQUENCE [LARGE SCALE GENOMIC DNA]</scope>
    <source>
        <strain evidence="4 5">157</strain>
    </source>
</reference>
<proteinExistence type="predicted"/>
<evidence type="ECO:0000313" key="5">
    <source>
        <dbReference type="Proteomes" id="UP000231553"/>
    </source>
</evidence>
<comment type="subcellular location">
    <subcellularLocation>
        <location evidence="1">Cell outer membrane</location>
    </subcellularLocation>
</comment>
<dbReference type="AlphaFoldDB" id="A0A2M8IU14"/>
<dbReference type="Gene3D" id="2.40.170.20">
    <property type="entry name" value="TonB-dependent receptor, beta-barrel domain"/>
    <property type="match status" value="1"/>
</dbReference>
<evidence type="ECO:0000256" key="2">
    <source>
        <dbReference type="ARBA" id="ARBA00023136"/>
    </source>
</evidence>
<dbReference type="InterPro" id="IPR019734">
    <property type="entry name" value="TPR_rpt"/>
</dbReference>
<dbReference type="Pfam" id="PF14559">
    <property type="entry name" value="TPR_19"/>
    <property type="match status" value="1"/>
</dbReference>
<dbReference type="GO" id="GO:0009279">
    <property type="term" value="C:cell outer membrane"/>
    <property type="evidence" value="ECO:0007669"/>
    <property type="project" value="UniProtKB-SubCell"/>
</dbReference>
<dbReference type="OrthoDB" id="7810516at2"/>
<dbReference type="InterPro" id="IPR011990">
    <property type="entry name" value="TPR-like_helical_dom_sf"/>
</dbReference>
<sequence length="852" mass="90825">SKAGAPLRPPPATAADADALGAAIIAGMSGDLDRVQTLLGTIAGSPAVTEAAVTLAILRDDAALARSLTRELEQSAPESAYTLAAQANIAASLDGDPVTARRLLKRAVEIVPDSTSLLNELALVEDELDHPLEAEAALRRALEIEPDNPVVLGNLAVLLLDLERIAEAKAIGEKLLAADPGSYLALRVLGRAALQENDPAAQQILLRALAAQPAAAESSILLGAASQVAGDTTRGQQEFDAAARLDPNDPIIPIIAYINALDANQADEAIVAARRAADLLNRYNRTGARIAADRSSGTPLADAYGSIGLSGWARYSADRGFDPLSAGSLFAEGQLSRLSVGRAGPNSDGFENAYINGLRLDPLSASYRLRYTDLFRRPFTDVEIGVSSGENDLSGYLSLHGFSRLPLPVAYSLQFSGVNSRESATIDTLRNSLLIAGTQFGARGGVFAVLGEDHQEVSNTQPVGLGLTALESSDDRARTGGLGGSFRLSERSFLMLFAGRTRRDTREFSRSFAVLDTALLQFDFDAQTETQTDQISLGWQTEDETGFWTAGLEYFDELQTSNTRVDVTNLFNGETATAFDRLVLDSTSKRVFAGRRQYVNPSLTLEGLLTADRVEGEVRAGGRAGVAWTPAKGQWLRAAAVVDGNPGAVTLAPVTILGLVPLRFPYQNDGELSAVALRYDREIGSRALIGVEVQHLDLRNLTYDTGDPINSFNPDRAKATVATLQGDYWLGNGVGLTGALTHSDSRIEGGVFDNSPLPEMPDWTAHLGVGWLKPSGFGGNLRAVWTSKRFSGVPGQSLPSVLTFDAVLTWESRDKRIAAGLEVLNLLDRPVALPWQMAASGRELRANLAVRF</sequence>
<keyword evidence="3" id="KW-0998">Cell outer membrane</keyword>
<dbReference type="Proteomes" id="UP000231553">
    <property type="component" value="Unassembled WGS sequence"/>
</dbReference>
<protein>
    <submittedName>
        <fullName evidence="4">Uncharacterized protein</fullName>
    </submittedName>
</protein>
<dbReference type="InterPro" id="IPR036942">
    <property type="entry name" value="Beta-barrel_TonB_sf"/>
</dbReference>
<keyword evidence="5" id="KW-1185">Reference proteome</keyword>
<evidence type="ECO:0000256" key="1">
    <source>
        <dbReference type="ARBA" id="ARBA00004442"/>
    </source>
</evidence>
<dbReference type="RefSeq" id="WP_133119977.1">
    <property type="nucleotide sequence ID" value="NZ_PGTB01000260.1"/>
</dbReference>
<dbReference type="SMART" id="SM00028">
    <property type="entry name" value="TPR"/>
    <property type="match status" value="3"/>
</dbReference>
<evidence type="ECO:0000256" key="3">
    <source>
        <dbReference type="ARBA" id="ARBA00023237"/>
    </source>
</evidence>
<gene>
    <name evidence="4" type="ORF">CVM52_24515</name>
</gene>
<dbReference type="SUPFAM" id="SSF48452">
    <property type="entry name" value="TPR-like"/>
    <property type="match status" value="1"/>
</dbReference>
<dbReference type="SUPFAM" id="SSF56935">
    <property type="entry name" value="Porins"/>
    <property type="match status" value="1"/>
</dbReference>
<feature type="non-terminal residue" evidence="4">
    <location>
        <position position="1"/>
    </location>
</feature>
<dbReference type="EMBL" id="PGTB01000260">
    <property type="protein sequence ID" value="PJE34007.1"/>
    <property type="molecule type" value="Genomic_DNA"/>
</dbReference>